<dbReference type="AlphaFoldDB" id="A0A644ZC12"/>
<accession>A0A644ZC12</accession>
<reference evidence="1" key="1">
    <citation type="submission" date="2019-08" db="EMBL/GenBank/DDBJ databases">
        <authorList>
            <person name="Kucharzyk K."/>
            <person name="Murdoch R.W."/>
            <person name="Higgins S."/>
            <person name="Loffler F."/>
        </authorList>
    </citation>
    <scope>NUCLEOTIDE SEQUENCE</scope>
</reference>
<gene>
    <name evidence="1" type="ORF">SDC9_85045</name>
</gene>
<evidence type="ECO:0000313" key="1">
    <source>
        <dbReference type="EMBL" id="MPM38416.1"/>
    </source>
</evidence>
<comment type="caution">
    <text evidence="1">The sequence shown here is derived from an EMBL/GenBank/DDBJ whole genome shotgun (WGS) entry which is preliminary data.</text>
</comment>
<dbReference type="EMBL" id="VSSQ01008278">
    <property type="protein sequence ID" value="MPM38416.1"/>
    <property type="molecule type" value="Genomic_DNA"/>
</dbReference>
<sequence>MLLLTMPFVVVKVVQAEPLYFDSPLLVVPTHRFVVSDVRAVILFDAMAQLEVV</sequence>
<proteinExistence type="predicted"/>
<organism evidence="1">
    <name type="scientific">bioreactor metagenome</name>
    <dbReference type="NCBI Taxonomy" id="1076179"/>
    <lineage>
        <taxon>unclassified sequences</taxon>
        <taxon>metagenomes</taxon>
        <taxon>ecological metagenomes</taxon>
    </lineage>
</organism>
<protein>
    <submittedName>
        <fullName evidence="1">Uncharacterized protein</fullName>
    </submittedName>
</protein>
<name>A0A644ZC12_9ZZZZ</name>